<dbReference type="InterPro" id="IPR011009">
    <property type="entry name" value="Kinase-like_dom_sf"/>
</dbReference>
<organism evidence="2 3">
    <name type="scientific">Coccomyxa viridis</name>
    <dbReference type="NCBI Taxonomy" id="1274662"/>
    <lineage>
        <taxon>Eukaryota</taxon>
        <taxon>Viridiplantae</taxon>
        <taxon>Chlorophyta</taxon>
        <taxon>core chlorophytes</taxon>
        <taxon>Trebouxiophyceae</taxon>
        <taxon>Trebouxiophyceae incertae sedis</taxon>
        <taxon>Coccomyxaceae</taxon>
        <taxon>Coccomyxa</taxon>
    </lineage>
</organism>
<dbReference type="SUPFAM" id="SSF56112">
    <property type="entry name" value="Protein kinase-like (PK-like)"/>
    <property type="match status" value="1"/>
</dbReference>
<protein>
    <submittedName>
        <fullName evidence="2">G12163 protein</fullName>
    </submittedName>
</protein>
<proteinExistence type="predicted"/>
<dbReference type="InterPro" id="IPR040976">
    <property type="entry name" value="Pkinase_fungal"/>
</dbReference>
<accession>A0ABP1G9Q3</accession>
<evidence type="ECO:0000313" key="3">
    <source>
        <dbReference type="Proteomes" id="UP001497392"/>
    </source>
</evidence>
<dbReference type="Pfam" id="PF17667">
    <property type="entry name" value="Pkinase_fungal"/>
    <property type="match status" value="1"/>
</dbReference>
<dbReference type="EMBL" id="CAXHTA020000019">
    <property type="protein sequence ID" value="CAL5228934.1"/>
    <property type="molecule type" value="Genomic_DNA"/>
</dbReference>
<feature type="domain" description="Fungal-type protein kinase" evidence="1">
    <location>
        <begin position="227"/>
        <end position="337"/>
    </location>
</feature>
<name>A0ABP1G9Q3_9CHLO</name>
<gene>
    <name evidence="2" type="primary">g12163</name>
    <name evidence="2" type="ORF">VP750_LOCUS10840</name>
</gene>
<comment type="caution">
    <text evidence="2">The sequence shown here is derived from an EMBL/GenBank/DDBJ whole genome shotgun (WGS) entry which is preliminary data.</text>
</comment>
<keyword evidence="3" id="KW-1185">Reference proteome</keyword>
<evidence type="ECO:0000313" key="2">
    <source>
        <dbReference type="EMBL" id="CAL5228934.1"/>
    </source>
</evidence>
<sequence>MSLSGLLNPHHKPDYAAFQQRVERWASLAYLMELKDTLKPKDRMDKALGQTVMRIEAQLAAQPCRLYALAALIGIDGIDIVYGTREGSGSLRYYHTGEQPLIAHRQSVGLRNLIAAITASATEAGFKSMQPVEHLPLQFQYMEAPTAVKFVYSDRPQAGVSPRGVHVYSAWIRRPSAPHHPEPAYLKIGQHDDIKTEADNMQKLVLQGLHGHSTTVVEWGKTIEPGYSYLVLQPVGQELGPKEKPATLFKLVRELAQCVASWGEHGLVHRDLSPSNVGFTADGRLIVWDYATMVPLPAPAARPHQLTQDSRYMGLSVEWGRPATPSSDLESILYILIGLSSEDGVLYWQESQPGDTSLKFAAMASDNTFKEEVLGHTRAKLKPLVEALRDLFFPFVDMGQGVAGRLYNTDVGIIAFLAALDQCEHGGPAIAQPMGH</sequence>
<reference evidence="2 3" key="1">
    <citation type="submission" date="2024-06" db="EMBL/GenBank/DDBJ databases">
        <authorList>
            <person name="Kraege A."/>
            <person name="Thomma B."/>
        </authorList>
    </citation>
    <scope>NUCLEOTIDE SEQUENCE [LARGE SCALE GENOMIC DNA]</scope>
</reference>
<evidence type="ECO:0000259" key="1">
    <source>
        <dbReference type="Pfam" id="PF17667"/>
    </source>
</evidence>
<dbReference type="Proteomes" id="UP001497392">
    <property type="component" value="Unassembled WGS sequence"/>
</dbReference>
<dbReference type="Gene3D" id="1.10.510.10">
    <property type="entry name" value="Transferase(Phosphotransferase) domain 1"/>
    <property type="match status" value="1"/>
</dbReference>